<evidence type="ECO:0000259" key="10">
    <source>
        <dbReference type="PROSITE" id="PS50067"/>
    </source>
</evidence>
<keyword evidence="12" id="KW-1185">Reference proteome</keyword>
<keyword evidence="2" id="KW-0547">Nucleotide-binding</keyword>
<feature type="coiled-coil region" evidence="8">
    <location>
        <begin position="994"/>
        <end position="1021"/>
    </location>
</feature>
<feature type="region of interest" description="Disordered" evidence="9">
    <location>
        <begin position="1327"/>
        <end position="1356"/>
    </location>
</feature>
<dbReference type="PANTHER" id="PTHR37739:SF16">
    <property type="entry name" value="KINESIN-LIKE PROTEIN"/>
    <property type="match status" value="1"/>
</dbReference>
<proteinExistence type="inferred from homology"/>
<evidence type="ECO:0000256" key="8">
    <source>
        <dbReference type="SAM" id="Coils"/>
    </source>
</evidence>
<feature type="compositionally biased region" description="Polar residues" evidence="9">
    <location>
        <begin position="1327"/>
        <end position="1342"/>
    </location>
</feature>
<dbReference type="InterPro" id="IPR027417">
    <property type="entry name" value="P-loop_NTPase"/>
</dbReference>
<evidence type="ECO:0000256" key="2">
    <source>
        <dbReference type="ARBA" id="ARBA00022741"/>
    </source>
</evidence>
<reference evidence="11" key="1">
    <citation type="journal article" date="2017" name="Gigascience">
        <title>The genome draft of coconut (Cocos nucifera).</title>
        <authorList>
            <person name="Xiao Y."/>
            <person name="Xu P."/>
            <person name="Fan H."/>
            <person name="Baudouin L."/>
            <person name="Xia W."/>
            <person name="Bocs S."/>
            <person name="Xu J."/>
            <person name="Li Q."/>
            <person name="Guo A."/>
            <person name="Zhou L."/>
            <person name="Li J."/>
            <person name="Wu Y."/>
            <person name="Ma Z."/>
            <person name="Armero A."/>
            <person name="Issali A.E."/>
            <person name="Liu N."/>
            <person name="Peng M."/>
            <person name="Yang Y."/>
        </authorList>
    </citation>
    <scope>NUCLEOTIDE SEQUENCE</scope>
    <source>
        <tissue evidence="11">Spear leaf of Hainan Tall coconut</tissue>
    </source>
</reference>
<feature type="coiled-coil region" evidence="8">
    <location>
        <begin position="444"/>
        <end position="471"/>
    </location>
</feature>
<protein>
    <recommendedName>
        <fullName evidence="10">Kinesin motor domain-containing protein</fullName>
    </recommendedName>
</protein>
<evidence type="ECO:0000313" key="12">
    <source>
        <dbReference type="Proteomes" id="UP000797356"/>
    </source>
</evidence>
<feature type="coiled-coil region" evidence="8">
    <location>
        <begin position="1842"/>
        <end position="1887"/>
    </location>
</feature>
<dbReference type="GO" id="GO:0005874">
    <property type="term" value="C:microtubule"/>
    <property type="evidence" value="ECO:0007669"/>
    <property type="project" value="UniProtKB-KW"/>
</dbReference>
<accession>A0A8K0MWP5</accession>
<name>A0A8K0MWP5_COCNU</name>
<feature type="domain" description="Kinesin motor" evidence="10">
    <location>
        <begin position="222"/>
        <end position="345"/>
    </location>
</feature>
<evidence type="ECO:0000256" key="9">
    <source>
        <dbReference type="SAM" id="MobiDB-lite"/>
    </source>
</evidence>
<keyword evidence="4 8" id="KW-0175">Coiled coil</keyword>
<comment type="caution">
    <text evidence="7">Lacks conserved residue(s) required for the propagation of feature annotation.</text>
</comment>
<sequence>MKAPLPPRSGRVPPSETLTPSKQRPPRIPKENVDPNSMPPESSPFRSPAASAKPFAARNRSPLPPRPPSSPASNPSANSLKRKLNLDTPPENGAPVMAPSDSGVQVIVRMRPPSEEEEEGDLIVQKISSDSISILDHVFTFDSVADTTATQQNIFHLVGFPLVENCLAGFNSSIFAYGQIYNEQITDLLDPSQKHLQIREDVRNGVYVEYLTEEYVFTVKDVIQLLIKSMADGSSSLRTSRINLVDLAGSERQKLTGAAGDRLKEAGNINRSLSQLGNLINILAEVSQSGKQRHIPYRDSKLTFLLQESLGGNAKLAMICAISPSHSCKSETFSTLRFAQRAKAIKNKAVINETTQDDVNALREQIRQLKDELLRMKSNGTCAESNGGYSNGWNARRSLNLLRLSLKRPTALPVVEGDSDEEMEIDEDDIEKVCIQANALPASCEENRSDLQRSSNQLEHLKEVKSHYDNEMDQEHIPLKHLPVLDYGSNLTDIKAEDCELDNTVTEEVAGCDLEKKTNGPVFSKSYMKEQSYTDNVDKISELRDDRALDDGSLVDKTCEMVLVLPDNSNPREGEPLKEMSSACQDIATGDDSTIVSLADLSHNSSTSPDAIMSSSLSVVPCQTSPVLQPPASSISARSENHSRKSLRTSSSVSASQKSLSLYTKSDSGLDLSFADGLNNNYHPNACLIWPTHSSPESTKHLAVSLCRGLQIIDSYRGGSSLRQSLFRFSTQPVDFNRLHRIIKVNIGTQTLPQESDISEDSLTFVCSYCKNKAPLEYDDVHEGMNLHLLPTDGSKTADKCIQQVPKVVEKVLTGAIRREMALEDLCAKQAAEIVQLNRLIEQYKHERECNAVIEQTREDKISRLEGLMDGILPVEDFMEEDLISLTNEHKLLKQKYENHPEVLRVNIELKRVLGELDGYRNFYDLEVSQSGKQRHIPYRDSKLTFLLQESLGGNAKLAMICAISPSHSCKSETFSTLRFAQRAKAIKNKAVINETTQDDVNALREQIRQLKDELLRMKSNGTCAESNGGYSNGWNARRSLNLLRLSLKRPTALPVVEGDSDEEMEIDEDDIEKDELLRMKSNGTCAESNGGYSNGWNARRSLNLLRLSLKRPTALPVVEGDSDEEMEIDEDDIEKVCIQANALPASCEENRSDLQRSSNQLEHLKEVKSHYDNEMDQEHIPLKHLPVLDYGSNLTDIKAEDCELDNTVTEEVAGCDLEKKTNGPVFSKSYMKEQSYTDNVDKISELRDDRALDDGSLVDKTCEMVLVLPDNSNPREGEPLKEMSSACQDIATGDDSTIVSLADLSHNSSTSPDAIMSSSLSVVPCQTSPVLQPPASSISARSENHSRKSLRTSSSVSASQKSLSLYTKSDSGLDLSFADGLNNNYHPNACLIWPTHSSPESTKHLAVSLCRGLQIIDSYRGGSSLRQSLFRFSTQPVDFNRLHRIIKVNIGTQTLPQESDISEDSLTFVCSYCKNKAPLEYDDVHEGMNLHLLPTDGSKTADKCIQQVPKVVEKVLTGAIRREMALEDLCAKQAAEIVQLNRLIEQYKHERECNAVIEQTREDKISRLEGLMDGILPVEDFMEEDLISLTNEHKLLKQKYENHPEVLRVNIELKRVLGELDGYRNFYDLGERDVLMEEIQDLRNQLQYYMDSSSSNQNRSTLPKLTYASEPISAFHGTKTDLTKESAVEKLERERRQWTETESKWISISEELRLDLEASRSLAEKLKHELDSERKCTEELKEALQTAMQGHARILEQYADLQEKHMALLGRHRKISDGIADVKRAAAKAGVKGAESKFINSLAAEISALKVEREKERQYWRDENKGLQSQLRDTAEAVQAAGELLVRLKEAEEAAAIAQKRALVAEEETKKACEEIDNLKKNHEREICALNQFLSESRLPKEALRPAFASADVAKYDGGESPSDQRWKEEFESFLQVRDNDFSRGNEPYSWHSGYDRCNI</sequence>
<dbReference type="PROSITE" id="PS50067">
    <property type="entry name" value="KINESIN_MOTOR_2"/>
    <property type="match status" value="3"/>
</dbReference>
<comment type="caution">
    <text evidence="11">The sequence shown here is derived from an EMBL/GenBank/DDBJ whole genome shotgun (WGS) entry which is preliminary data.</text>
</comment>
<evidence type="ECO:0000256" key="6">
    <source>
        <dbReference type="ARBA" id="ARBA00034488"/>
    </source>
</evidence>
<keyword evidence="5" id="KW-0505">Motor protein</keyword>
<keyword evidence="1" id="KW-0493">Microtubule</keyword>
<comment type="similarity">
    <text evidence="6">Belongs to the TRAFAC class myosin-kinesin ATPase superfamily. Kinesin family. KIN-12 subfamily.</text>
</comment>
<feature type="coiled-coil region" evidence="8">
    <location>
        <begin position="1148"/>
        <end position="1175"/>
    </location>
</feature>
<feature type="domain" description="Kinesin motor" evidence="10">
    <location>
        <begin position="931"/>
        <end position="987"/>
    </location>
</feature>
<dbReference type="PRINTS" id="PR00380">
    <property type="entry name" value="KINESINHEAVY"/>
</dbReference>
<feature type="region of interest" description="Disordered" evidence="9">
    <location>
        <begin position="623"/>
        <end position="652"/>
    </location>
</feature>
<evidence type="ECO:0000256" key="1">
    <source>
        <dbReference type="ARBA" id="ARBA00022701"/>
    </source>
</evidence>
<dbReference type="GO" id="GO:0005524">
    <property type="term" value="F:ATP binding"/>
    <property type="evidence" value="ECO:0007669"/>
    <property type="project" value="UniProtKB-KW"/>
</dbReference>
<dbReference type="GO" id="GO:0007018">
    <property type="term" value="P:microtubule-based movement"/>
    <property type="evidence" value="ECO:0007669"/>
    <property type="project" value="InterPro"/>
</dbReference>
<dbReference type="OrthoDB" id="3176171at2759"/>
<feature type="coiled-coil region" evidence="8">
    <location>
        <begin position="1710"/>
        <end position="1744"/>
    </location>
</feature>
<keyword evidence="3" id="KW-0067">ATP-binding</keyword>
<dbReference type="Proteomes" id="UP000797356">
    <property type="component" value="Chromosome 2"/>
</dbReference>
<dbReference type="InterPro" id="IPR044986">
    <property type="entry name" value="KIF15/KIN-12"/>
</dbReference>
<dbReference type="SUPFAM" id="SSF52540">
    <property type="entry name" value="P-loop containing nucleoside triphosphate hydrolases"/>
    <property type="match status" value="2"/>
</dbReference>
<dbReference type="EMBL" id="CM017873">
    <property type="protein sequence ID" value="KAG1330861.1"/>
    <property type="molecule type" value="Genomic_DNA"/>
</dbReference>
<dbReference type="InterPro" id="IPR019821">
    <property type="entry name" value="Kinesin_motor_CS"/>
</dbReference>
<dbReference type="InterPro" id="IPR001752">
    <property type="entry name" value="Kinesin_motor_dom"/>
</dbReference>
<evidence type="ECO:0000313" key="11">
    <source>
        <dbReference type="EMBL" id="KAG1330861.1"/>
    </source>
</evidence>
<dbReference type="PROSITE" id="PS00411">
    <property type="entry name" value="KINESIN_MOTOR_1"/>
    <property type="match status" value="1"/>
</dbReference>
<reference evidence="11" key="2">
    <citation type="submission" date="2019-07" db="EMBL/GenBank/DDBJ databases">
        <authorList>
            <person name="Yang Y."/>
            <person name="Bocs S."/>
            <person name="Baudouin L."/>
        </authorList>
    </citation>
    <scope>NUCLEOTIDE SEQUENCE</scope>
    <source>
        <tissue evidence="11">Spear leaf of Hainan Tall coconut</tissue>
    </source>
</reference>
<evidence type="ECO:0000256" key="7">
    <source>
        <dbReference type="PROSITE-ProRule" id="PRU00283"/>
    </source>
</evidence>
<dbReference type="Pfam" id="PF00225">
    <property type="entry name" value="Kinesin"/>
    <property type="match status" value="4"/>
</dbReference>
<dbReference type="GO" id="GO:0003777">
    <property type="term" value="F:microtubule motor activity"/>
    <property type="evidence" value="ECO:0007669"/>
    <property type="project" value="InterPro"/>
</dbReference>
<dbReference type="GO" id="GO:0008017">
    <property type="term" value="F:microtubule binding"/>
    <property type="evidence" value="ECO:0007669"/>
    <property type="project" value="InterPro"/>
</dbReference>
<dbReference type="Gene3D" id="3.40.850.10">
    <property type="entry name" value="Kinesin motor domain"/>
    <property type="match status" value="4"/>
</dbReference>
<feature type="domain" description="Kinesin motor" evidence="10">
    <location>
        <begin position="103"/>
        <end position="179"/>
    </location>
</feature>
<feature type="coiled-coil region" evidence="8">
    <location>
        <begin position="352"/>
        <end position="379"/>
    </location>
</feature>
<evidence type="ECO:0000256" key="4">
    <source>
        <dbReference type="ARBA" id="ARBA00023054"/>
    </source>
</evidence>
<dbReference type="PANTHER" id="PTHR37739">
    <property type="entry name" value="KINESIN-LIKE PROTEIN KIN-12D"/>
    <property type="match status" value="1"/>
</dbReference>
<organism evidence="11 12">
    <name type="scientific">Cocos nucifera</name>
    <name type="common">Coconut palm</name>
    <dbReference type="NCBI Taxonomy" id="13894"/>
    <lineage>
        <taxon>Eukaryota</taxon>
        <taxon>Viridiplantae</taxon>
        <taxon>Streptophyta</taxon>
        <taxon>Embryophyta</taxon>
        <taxon>Tracheophyta</taxon>
        <taxon>Spermatophyta</taxon>
        <taxon>Magnoliopsida</taxon>
        <taxon>Liliopsida</taxon>
        <taxon>Arecaceae</taxon>
        <taxon>Arecoideae</taxon>
        <taxon>Cocoseae</taxon>
        <taxon>Attaleinae</taxon>
        <taxon>Cocos</taxon>
    </lineage>
</organism>
<dbReference type="SMART" id="SM00129">
    <property type="entry name" value="KISc"/>
    <property type="match status" value="1"/>
</dbReference>
<feature type="region of interest" description="Disordered" evidence="9">
    <location>
        <begin position="1"/>
        <end position="99"/>
    </location>
</feature>
<feature type="compositionally biased region" description="Polar residues" evidence="9">
    <location>
        <begin position="623"/>
        <end position="638"/>
    </location>
</feature>
<gene>
    <name evidence="11" type="ORF">COCNU_02G008290</name>
</gene>
<evidence type="ECO:0000256" key="5">
    <source>
        <dbReference type="ARBA" id="ARBA00023175"/>
    </source>
</evidence>
<evidence type="ECO:0000256" key="3">
    <source>
        <dbReference type="ARBA" id="ARBA00022840"/>
    </source>
</evidence>
<dbReference type="InterPro" id="IPR036961">
    <property type="entry name" value="Kinesin_motor_dom_sf"/>
</dbReference>